<name>A0ABU0N1C6_9FIRM</name>
<protein>
    <submittedName>
        <fullName evidence="1">Uncharacterized protein</fullName>
    </submittedName>
</protein>
<dbReference type="RefSeq" id="WP_307507359.1">
    <property type="nucleotide sequence ID" value="NZ_BAAACE010000019.1"/>
</dbReference>
<reference evidence="1 2" key="1">
    <citation type="submission" date="2023-07" db="EMBL/GenBank/DDBJ databases">
        <title>Genomic Encyclopedia of Type Strains, Phase IV (KMG-IV): sequencing the most valuable type-strain genomes for metagenomic binning, comparative biology and taxonomic classification.</title>
        <authorList>
            <person name="Goeker M."/>
        </authorList>
    </citation>
    <scope>NUCLEOTIDE SEQUENCE [LARGE SCALE GENOMIC DNA]</scope>
    <source>
        <strain evidence="1 2">DSM 15049</strain>
    </source>
</reference>
<organism evidence="1 2">
    <name type="scientific">Paraclostridium ghonii</name>
    <dbReference type="NCBI Taxonomy" id="29358"/>
    <lineage>
        <taxon>Bacteria</taxon>
        <taxon>Bacillati</taxon>
        <taxon>Bacillota</taxon>
        <taxon>Clostridia</taxon>
        <taxon>Peptostreptococcales</taxon>
        <taxon>Peptostreptococcaceae</taxon>
        <taxon>Paraclostridium</taxon>
    </lineage>
</organism>
<accession>A0ABU0N1C6</accession>
<keyword evidence="2" id="KW-1185">Reference proteome</keyword>
<evidence type="ECO:0000313" key="2">
    <source>
        <dbReference type="Proteomes" id="UP001232584"/>
    </source>
</evidence>
<dbReference type="EMBL" id="JAUSWG010000008">
    <property type="protein sequence ID" value="MDQ0556967.1"/>
    <property type="molecule type" value="Genomic_DNA"/>
</dbReference>
<proteinExistence type="predicted"/>
<dbReference type="Proteomes" id="UP001232584">
    <property type="component" value="Unassembled WGS sequence"/>
</dbReference>
<comment type="caution">
    <text evidence="1">The sequence shown here is derived from an EMBL/GenBank/DDBJ whole genome shotgun (WGS) entry which is preliminary data.</text>
</comment>
<gene>
    <name evidence="1" type="ORF">QOZ92_002085</name>
</gene>
<sequence length="40" mass="4708">MQNRNFLCCRCRCCGRCFFIFKICPRCGCCRHCCKCKCGC</sequence>
<evidence type="ECO:0000313" key="1">
    <source>
        <dbReference type="EMBL" id="MDQ0556967.1"/>
    </source>
</evidence>